<dbReference type="PANTHER" id="PTHR11715:SF3">
    <property type="entry name" value="GLYCINE CLEAVAGE SYSTEM H PROTEIN-RELATED"/>
    <property type="match status" value="1"/>
</dbReference>
<dbReference type="InterPro" id="IPR033753">
    <property type="entry name" value="GCV_H/Fam206"/>
</dbReference>
<evidence type="ECO:0000256" key="1">
    <source>
        <dbReference type="ARBA" id="ARBA00009249"/>
    </source>
</evidence>
<accession>A0A7S8HB43</accession>
<name>A0A7S8HB43_9HYPH</name>
<reference evidence="6 7" key="1">
    <citation type="submission" date="2020-06" db="EMBL/GenBank/DDBJ databases">
        <title>Genome sequence of 2 isolates from Red Sea Mangroves.</title>
        <authorList>
            <person name="Sefrji F."/>
            <person name="Michoud G."/>
            <person name="Merlino G."/>
            <person name="Daffonchio D."/>
        </authorList>
    </citation>
    <scope>NUCLEOTIDE SEQUENCE [LARGE SCALE GENOMIC DNA]</scope>
    <source>
        <strain evidence="6 7">R1DC25</strain>
    </source>
</reference>
<dbReference type="KEGG" id="kmn:HW532_05040"/>
<dbReference type="PROSITE" id="PS00189">
    <property type="entry name" value="LIPOYL"/>
    <property type="match status" value="1"/>
</dbReference>
<dbReference type="InterPro" id="IPR017453">
    <property type="entry name" value="GCV_H_sub"/>
</dbReference>
<dbReference type="GO" id="GO:0005960">
    <property type="term" value="C:glycine cleavage complex"/>
    <property type="evidence" value="ECO:0007669"/>
    <property type="project" value="InterPro"/>
</dbReference>
<protein>
    <recommendedName>
        <fullName evidence="3">Glycine cleavage system H protein</fullName>
    </recommendedName>
</protein>
<dbReference type="NCBIfam" id="NF002270">
    <property type="entry name" value="PRK01202.1"/>
    <property type="match status" value="1"/>
</dbReference>
<dbReference type="InterPro" id="IPR002930">
    <property type="entry name" value="GCV_H"/>
</dbReference>
<evidence type="ECO:0000256" key="3">
    <source>
        <dbReference type="HAMAP-Rule" id="MF_00272"/>
    </source>
</evidence>
<evidence type="ECO:0000313" key="6">
    <source>
        <dbReference type="EMBL" id="QPC42121.1"/>
    </source>
</evidence>
<dbReference type="GO" id="GO:0019464">
    <property type="term" value="P:glycine decarboxylation via glycine cleavage system"/>
    <property type="evidence" value="ECO:0007669"/>
    <property type="project" value="UniProtKB-UniRule"/>
</dbReference>
<comment type="cofactor">
    <cofactor evidence="3">
        <name>(R)-lipoate</name>
        <dbReference type="ChEBI" id="CHEBI:83088"/>
    </cofactor>
    <text evidence="3">Binds 1 lipoyl cofactor covalently.</text>
</comment>
<comment type="similarity">
    <text evidence="1 3">Belongs to the GcvH family.</text>
</comment>
<feature type="domain" description="Lipoyl-binding" evidence="5">
    <location>
        <begin position="19"/>
        <end position="101"/>
    </location>
</feature>
<dbReference type="EMBL" id="CP058214">
    <property type="protein sequence ID" value="QPC42121.1"/>
    <property type="molecule type" value="Genomic_DNA"/>
</dbReference>
<feature type="modified residue" description="N6-lipoyllysine" evidence="3 4">
    <location>
        <position position="60"/>
    </location>
</feature>
<dbReference type="RefSeq" id="WP_213163353.1">
    <property type="nucleotide sequence ID" value="NZ_CP058214.1"/>
</dbReference>
<evidence type="ECO:0000256" key="4">
    <source>
        <dbReference type="PIRSR" id="PIRSR617453-50"/>
    </source>
</evidence>
<comment type="function">
    <text evidence="3">The glycine cleavage system catalyzes the degradation of glycine. The H protein shuttles the methylamine group of glycine from the P protein to the T protein.</text>
</comment>
<dbReference type="InterPro" id="IPR011053">
    <property type="entry name" value="Single_hybrid_motif"/>
</dbReference>
<dbReference type="Gene3D" id="2.40.50.100">
    <property type="match status" value="1"/>
</dbReference>
<sequence>MSTLRYTKDHEWIRLDGETATIGITNYAQEQLGDVVFVELPEVGKEVAAGDEAAVVESVKAASEVYAPVAGEVVEVNEALTDAPDKVNEDPQGDGWFVKIKLADKSALDGLMDEDAYKAFLEESA</sequence>
<dbReference type="GO" id="GO:0009249">
    <property type="term" value="P:protein lipoylation"/>
    <property type="evidence" value="ECO:0007669"/>
    <property type="project" value="TreeGrafter"/>
</dbReference>
<dbReference type="Proteomes" id="UP000593594">
    <property type="component" value="Chromosome"/>
</dbReference>
<dbReference type="PANTHER" id="PTHR11715">
    <property type="entry name" value="GLYCINE CLEAVAGE SYSTEM H PROTEIN"/>
    <property type="match status" value="1"/>
</dbReference>
<gene>
    <name evidence="3 6" type="primary">gcvH</name>
    <name evidence="6" type="ORF">HW532_05040</name>
</gene>
<dbReference type="HAMAP" id="MF_00272">
    <property type="entry name" value="GcvH"/>
    <property type="match status" value="1"/>
</dbReference>
<dbReference type="AlphaFoldDB" id="A0A7S8HB43"/>
<evidence type="ECO:0000259" key="5">
    <source>
        <dbReference type="PROSITE" id="PS50968"/>
    </source>
</evidence>
<keyword evidence="2 3" id="KW-0450">Lipoyl</keyword>
<dbReference type="PROSITE" id="PS50968">
    <property type="entry name" value="BIOTINYL_LIPOYL"/>
    <property type="match status" value="1"/>
</dbReference>
<dbReference type="SUPFAM" id="SSF51230">
    <property type="entry name" value="Single hybrid motif"/>
    <property type="match status" value="1"/>
</dbReference>
<evidence type="ECO:0000256" key="2">
    <source>
        <dbReference type="ARBA" id="ARBA00022823"/>
    </source>
</evidence>
<evidence type="ECO:0000313" key="7">
    <source>
        <dbReference type="Proteomes" id="UP000593594"/>
    </source>
</evidence>
<dbReference type="Pfam" id="PF01597">
    <property type="entry name" value="GCV_H"/>
    <property type="match status" value="1"/>
</dbReference>
<organism evidence="6 7">
    <name type="scientific">Kaustia mangrovi</name>
    <dbReference type="NCBI Taxonomy" id="2593653"/>
    <lineage>
        <taxon>Bacteria</taxon>
        <taxon>Pseudomonadati</taxon>
        <taxon>Pseudomonadota</taxon>
        <taxon>Alphaproteobacteria</taxon>
        <taxon>Hyphomicrobiales</taxon>
        <taxon>Parvibaculaceae</taxon>
        <taxon>Kaustia</taxon>
    </lineage>
</organism>
<dbReference type="InterPro" id="IPR000089">
    <property type="entry name" value="Biotin_lipoyl"/>
</dbReference>
<dbReference type="CDD" id="cd06848">
    <property type="entry name" value="GCS_H"/>
    <property type="match status" value="1"/>
</dbReference>
<comment type="subunit">
    <text evidence="3">The glycine cleavage system is composed of four proteins: P, T, L and H.</text>
</comment>
<proteinExistence type="inferred from homology"/>
<keyword evidence="7" id="KW-1185">Reference proteome</keyword>
<dbReference type="GO" id="GO:0005829">
    <property type="term" value="C:cytosol"/>
    <property type="evidence" value="ECO:0007669"/>
    <property type="project" value="TreeGrafter"/>
</dbReference>
<dbReference type="NCBIfam" id="TIGR00527">
    <property type="entry name" value="gcvH"/>
    <property type="match status" value="1"/>
</dbReference>
<dbReference type="InterPro" id="IPR003016">
    <property type="entry name" value="2-oxoA_DH_lipoyl-BS"/>
</dbReference>